<accession>A0A9W6CZ71</accession>
<organism evidence="1 2">
    <name type="scientific">Agromyces rhizosphaerae</name>
    <dbReference type="NCBI Taxonomy" id="88374"/>
    <lineage>
        <taxon>Bacteria</taxon>
        <taxon>Bacillati</taxon>
        <taxon>Actinomycetota</taxon>
        <taxon>Actinomycetes</taxon>
        <taxon>Micrococcales</taxon>
        <taxon>Microbacteriaceae</taxon>
        <taxon>Agromyces</taxon>
    </lineage>
</organism>
<evidence type="ECO:0000313" key="2">
    <source>
        <dbReference type="Proteomes" id="UP001144396"/>
    </source>
</evidence>
<dbReference type="RefSeq" id="WP_281886766.1">
    <property type="nucleotide sequence ID" value="NZ_BSDP01000001.1"/>
</dbReference>
<keyword evidence="2" id="KW-1185">Reference proteome</keyword>
<dbReference type="CDD" id="cd02440">
    <property type="entry name" value="AdoMet_MTases"/>
    <property type="match status" value="1"/>
</dbReference>
<reference evidence="1" key="1">
    <citation type="submission" date="2022-12" db="EMBL/GenBank/DDBJ databases">
        <title>Reference genome sequencing for broad-spectrum identification of bacterial and archaeal isolates by mass spectrometry.</title>
        <authorList>
            <person name="Sekiguchi Y."/>
            <person name="Tourlousse D.M."/>
        </authorList>
    </citation>
    <scope>NUCLEOTIDE SEQUENCE</scope>
    <source>
        <strain evidence="1">14</strain>
    </source>
</reference>
<dbReference type="Proteomes" id="UP001144396">
    <property type="component" value="Unassembled WGS sequence"/>
</dbReference>
<gene>
    <name evidence="1" type="ORF">ARHIZOSPH14_32020</name>
</gene>
<proteinExistence type="predicted"/>
<protein>
    <recommendedName>
        <fullName evidence="3">Methyltransferase domain-containing protein</fullName>
    </recommendedName>
</protein>
<comment type="caution">
    <text evidence="1">The sequence shown here is derived from an EMBL/GenBank/DDBJ whole genome shotgun (WGS) entry which is preliminary data.</text>
</comment>
<dbReference type="SUPFAM" id="SSF53335">
    <property type="entry name" value="S-adenosyl-L-methionine-dependent methyltransferases"/>
    <property type="match status" value="1"/>
</dbReference>
<dbReference type="InterPro" id="IPR029063">
    <property type="entry name" value="SAM-dependent_MTases_sf"/>
</dbReference>
<dbReference type="Gene3D" id="3.40.50.150">
    <property type="entry name" value="Vaccinia Virus protein VP39"/>
    <property type="match status" value="1"/>
</dbReference>
<dbReference type="EMBL" id="BSDP01000001">
    <property type="protein sequence ID" value="GLI28960.1"/>
    <property type="molecule type" value="Genomic_DNA"/>
</dbReference>
<sequence length="219" mass="24528">MDPCCEPGDSSRYEAIFDTEFAESVARDYRRRGLPRLERRILAFADHVGVQDASVLEIGGGVGELQLELLERGAAHSVNLELSGEYERIAQRLLSEHGLERRATRHVGLDLAEHPDVVAPADLVVLNRVVCCYPHAVRLLTAAADRATRALVFTHPPRTPFTRVRTGVKNALRRRSGQSFRGYVHRPDLMVEAVRACGFEVPLRSRGFRWWLVGAIRPA</sequence>
<evidence type="ECO:0008006" key="3">
    <source>
        <dbReference type="Google" id="ProtNLM"/>
    </source>
</evidence>
<evidence type="ECO:0000313" key="1">
    <source>
        <dbReference type="EMBL" id="GLI28960.1"/>
    </source>
</evidence>
<dbReference type="AlphaFoldDB" id="A0A9W6CZ71"/>
<name>A0A9W6CZ71_9MICO</name>